<feature type="compositionally biased region" description="Polar residues" evidence="1">
    <location>
        <begin position="95"/>
        <end position="108"/>
    </location>
</feature>
<comment type="caution">
    <text evidence="2">The sequence shown here is derived from an EMBL/GenBank/DDBJ whole genome shotgun (WGS) entry which is preliminary data.</text>
</comment>
<proteinExistence type="predicted"/>
<feature type="compositionally biased region" description="Low complexity" evidence="1">
    <location>
        <begin position="1"/>
        <end position="47"/>
    </location>
</feature>
<evidence type="ECO:0000256" key="1">
    <source>
        <dbReference type="SAM" id="MobiDB-lite"/>
    </source>
</evidence>
<dbReference type="EMBL" id="JANBQF010000765">
    <property type="protein sequence ID" value="KAJ1999194.1"/>
    <property type="molecule type" value="Genomic_DNA"/>
</dbReference>
<dbReference type="Proteomes" id="UP001150907">
    <property type="component" value="Unassembled WGS sequence"/>
</dbReference>
<reference evidence="2" key="1">
    <citation type="submission" date="2022-07" db="EMBL/GenBank/DDBJ databases">
        <title>Phylogenomic reconstructions and comparative analyses of Kickxellomycotina fungi.</title>
        <authorList>
            <person name="Reynolds N.K."/>
            <person name="Stajich J.E."/>
            <person name="Barry K."/>
            <person name="Grigoriev I.V."/>
            <person name="Crous P."/>
            <person name="Smith M.E."/>
        </authorList>
    </citation>
    <scope>NUCLEOTIDE SEQUENCE</scope>
    <source>
        <strain evidence="2">IMI 214461</strain>
    </source>
</reference>
<evidence type="ECO:0000313" key="3">
    <source>
        <dbReference type="Proteomes" id="UP001150907"/>
    </source>
</evidence>
<dbReference type="AlphaFoldDB" id="A0A9W8BG35"/>
<feature type="compositionally biased region" description="Basic and acidic residues" evidence="1">
    <location>
        <begin position="403"/>
        <end position="414"/>
    </location>
</feature>
<feature type="compositionally biased region" description="Basic residues" evidence="1">
    <location>
        <begin position="460"/>
        <end position="470"/>
    </location>
</feature>
<accession>A0A9W8BG35</accession>
<evidence type="ECO:0000313" key="2">
    <source>
        <dbReference type="EMBL" id="KAJ1999194.1"/>
    </source>
</evidence>
<sequence length="543" mass="56379">MAAQETTDPAADAARPRDPGAAPAPAPSTSASRQAPTPAAAAATTPATPAPGGPKGPGRRPAPASPTAPATPSGPGGSGPLKRPAPGTEPARSTMAKTTTKTNPSTRRGPSEEEKAKEREEHPALTVPSAWLHFPGASIAYAANIRQHCLSILKANGFAKPLSDPISGFENHVVDAIGVVFSSLDILMAMIMNPPMINGHPVMWKTPAGEIHPFTAIGVPPKKLLRHVRGALREIGTVSHLKQDFINGERVFDWSGILYLPPGQAFPSELRFDFDPNAYALLPAAVALPCPSCYRRDPKTCHCPAPACHYSLVEQRTREQAEAAAAATAPTPLADAPPAAPAPSPTPSPTPAPAPTQAPAEPPATPAAGPTPPRAQALEPGAGTPMPTGAGRAKRRQLARLEGQPEKPADKAAPAHDAPISRQLNTVQAPPPRPVTPTEDSAMDTDPAATRSEKSAKTRLPTRHIAKKKLPALSDRRGPAAAELEATNSASDEDHSMDLADTTSDGDYATDENDSSSDGSSASSEAEPTSDEEHDMDADDPRL</sequence>
<feature type="compositionally biased region" description="Acidic residues" evidence="1">
    <location>
        <begin position="528"/>
        <end position="543"/>
    </location>
</feature>
<feature type="compositionally biased region" description="Low complexity" evidence="1">
    <location>
        <begin position="59"/>
        <end position="73"/>
    </location>
</feature>
<dbReference type="OrthoDB" id="5657538at2759"/>
<feature type="region of interest" description="Disordered" evidence="1">
    <location>
        <begin position="319"/>
        <end position="543"/>
    </location>
</feature>
<protein>
    <submittedName>
        <fullName evidence="2">Uncharacterized protein</fullName>
    </submittedName>
</protein>
<feature type="compositionally biased region" description="Low complexity" evidence="1">
    <location>
        <begin position="322"/>
        <end position="337"/>
    </location>
</feature>
<feature type="compositionally biased region" description="Low complexity" evidence="1">
    <location>
        <begin position="374"/>
        <end position="391"/>
    </location>
</feature>
<organism evidence="2 3">
    <name type="scientific">Coemansia thaxteri</name>
    <dbReference type="NCBI Taxonomy" id="2663907"/>
    <lineage>
        <taxon>Eukaryota</taxon>
        <taxon>Fungi</taxon>
        <taxon>Fungi incertae sedis</taxon>
        <taxon>Zoopagomycota</taxon>
        <taxon>Kickxellomycotina</taxon>
        <taxon>Kickxellomycetes</taxon>
        <taxon>Kickxellales</taxon>
        <taxon>Kickxellaceae</taxon>
        <taxon>Coemansia</taxon>
    </lineage>
</organism>
<name>A0A9W8BG35_9FUNG</name>
<keyword evidence="3" id="KW-1185">Reference proteome</keyword>
<feature type="compositionally biased region" description="Pro residues" evidence="1">
    <location>
        <begin position="338"/>
        <end position="373"/>
    </location>
</feature>
<gene>
    <name evidence="2" type="ORF">H4R26_005165</name>
</gene>
<feature type="region of interest" description="Disordered" evidence="1">
    <location>
        <begin position="1"/>
        <end position="124"/>
    </location>
</feature>
<feature type="compositionally biased region" description="Low complexity" evidence="1">
    <location>
        <begin position="516"/>
        <end position="527"/>
    </location>
</feature>
<feature type="compositionally biased region" description="Basic and acidic residues" evidence="1">
    <location>
        <begin position="109"/>
        <end position="123"/>
    </location>
</feature>